<comment type="caution">
    <text evidence="12">The sequence shown here is derived from an EMBL/GenBank/DDBJ whole genome shotgun (WGS) entry which is preliminary data.</text>
</comment>
<dbReference type="Proteomes" id="UP000177701">
    <property type="component" value="Unassembled WGS sequence"/>
</dbReference>
<dbReference type="NCBIfam" id="TIGR01297">
    <property type="entry name" value="CDF"/>
    <property type="match status" value="1"/>
</dbReference>
<evidence type="ECO:0000259" key="10">
    <source>
        <dbReference type="Pfam" id="PF01545"/>
    </source>
</evidence>
<comment type="similarity">
    <text evidence="2">Belongs to the cation diffusion facilitator (CDF) transporter (TC 2.A.4) family. SLC30A subfamily.</text>
</comment>
<dbReference type="Gene3D" id="1.20.1510.10">
    <property type="entry name" value="Cation efflux protein transmembrane domain"/>
    <property type="match status" value="1"/>
</dbReference>
<keyword evidence="5" id="KW-0862">Zinc</keyword>
<proteinExistence type="inferred from homology"/>
<keyword evidence="6 9" id="KW-1133">Transmembrane helix</keyword>
<dbReference type="InterPro" id="IPR002524">
    <property type="entry name" value="Cation_efflux"/>
</dbReference>
<gene>
    <name evidence="12" type="ORF">A2V47_05725</name>
</gene>
<dbReference type="SUPFAM" id="SSF160240">
    <property type="entry name" value="Cation efflux protein cytoplasmic domain-like"/>
    <property type="match status" value="1"/>
</dbReference>
<evidence type="ECO:0000256" key="9">
    <source>
        <dbReference type="SAM" id="Phobius"/>
    </source>
</evidence>
<dbReference type="AlphaFoldDB" id="A0A1F5AEH0"/>
<feature type="transmembrane region" description="Helical" evidence="9">
    <location>
        <begin position="117"/>
        <end position="136"/>
    </location>
</feature>
<feature type="transmembrane region" description="Helical" evidence="9">
    <location>
        <begin position="82"/>
        <end position="105"/>
    </location>
</feature>
<dbReference type="InterPro" id="IPR050681">
    <property type="entry name" value="CDF/SLC30A"/>
</dbReference>
<dbReference type="InterPro" id="IPR036837">
    <property type="entry name" value="Cation_efflux_CTD_sf"/>
</dbReference>
<dbReference type="GO" id="GO:0005385">
    <property type="term" value="F:zinc ion transmembrane transporter activity"/>
    <property type="evidence" value="ECO:0007669"/>
    <property type="project" value="TreeGrafter"/>
</dbReference>
<evidence type="ECO:0000256" key="3">
    <source>
        <dbReference type="ARBA" id="ARBA00022448"/>
    </source>
</evidence>
<feature type="transmembrane region" description="Helical" evidence="9">
    <location>
        <begin position="15"/>
        <end position="39"/>
    </location>
</feature>
<dbReference type="Pfam" id="PF16916">
    <property type="entry name" value="ZT_dimer"/>
    <property type="match status" value="1"/>
</dbReference>
<evidence type="ECO:0000256" key="7">
    <source>
        <dbReference type="ARBA" id="ARBA00023065"/>
    </source>
</evidence>
<dbReference type="PANTHER" id="PTHR11562">
    <property type="entry name" value="CATION EFFLUX PROTEIN/ ZINC TRANSPORTER"/>
    <property type="match status" value="1"/>
</dbReference>
<reference evidence="12 13" key="1">
    <citation type="journal article" date="2016" name="Nat. Commun.">
        <title>Thousands of microbial genomes shed light on interconnected biogeochemical processes in an aquifer system.</title>
        <authorList>
            <person name="Anantharaman K."/>
            <person name="Brown C.T."/>
            <person name="Hug L.A."/>
            <person name="Sharon I."/>
            <person name="Castelle C.J."/>
            <person name="Probst A.J."/>
            <person name="Thomas B.C."/>
            <person name="Singh A."/>
            <person name="Wilkins M.J."/>
            <person name="Karaoz U."/>
            <person name="Brodie E.L."/>
            <person name="Williams K.H."/>
            <person name="Hubbard S.S."/>
            <person name="Banfield J.F."/>
        </authorList>
    </citation>
    <scope>NUCLEOTIDE SEQUENCE [LARGE SCALE GENOMIC DNA]</scope>
</reference>
<evidence type="ECO:0000313" key="12">
    <source>
        <dbReference type="EMBL" id="OGD16895.1"/>
    </source>
</evidence>
<keyword evidence="5" id="KW-0864">Zinc transport</keyword>
<organism evidence="12 13">
    <name type="scientific">Candidatus Sediminicultor quintus</name>
    <dbReference type="NCBI Taxonomy" id="1797291"/>
    <lineage>
        <taxon>Bacteria</taxon>
        <taxon>Pseudomonadati</taxon>
        <taxon>Atribacterota</taxon>
        <taxon>Candidatus Phoenicimicrobiia</taxon>
        <taxon>Candidatus Pheonicimicrobiales</taxon>
        <taxon>Candidatus Phoenicimicrobiaceae</taxon>
        <taxon>Candidatus Sediminicultor</taxon>
    </lineage>
</organism>
<dbReference type="STRING" id="1797291.A2V47_05725"/>
<dbReference type="EMBL" id="MEYH01000022">
    <property type="protein sequence ID" value="OGD16895.1"/>
    <property type="molecule type" value="Genomic_DNA"/>
</dbReference>
<evidence type="ECO:0000259" key="11">
    <source>
        <dbReference type="Pfam" id="PF16916"/>
    </source>
</evidence>
<dbReference type="InterPro" id="IPR027470">
    <property type="entry name" value="Cation_efflux_CTD"/>
</dbReference>
<keyword evidence="4 9" id="KW-0812">Transmembrane</keyword>
<dbReference type="Gene3D" id="3.30.70.1350">
    <property type="entry name" value="Cation efflux protein, cytoplasmic domain"/>
    <property type="match status" value="1"/>
</dbReference>
<evidence type="ECO:0000313" key="13">
    <source>
        <dbReference type="Proteomes" id="UP000177701"/>
    </source>
</evidence>
<evidence type="ECO:0000256" key="2">
    <source>
        <dbReference type="ARBA" id="ARBA00008873"/>
    </source>
</evidence>
<dbReference type="GO" id="GO:0005886">
    <property type="term" value="C:plasma membrane"/>
    <property type="evidence" value="ECO:0007669"/>
    <property type="project" value="TreeGrafter"/>
</dbReference>
<dbReference type="Pfam" id="PF01545">
    <property type="entry name" value="Cation_efflux"/>
    <property type="match status" value="1"/>
</dbReference>
<dbReference type="InterPro" id="IPR027469">
    <property type="entry name" value="Cation_efflux_TMD_sf"/>
</dbReference>
<keyword evidence="8 9" id="KW-0472">Membrane</keyword>
<name>A0A1F5AEH0_9BACT</name>
<dbReference type="SUPFAM" id="SSF161111">
    <property type="entry name" value="Cation efflux protein transmembrane domain-like"/>
    <property type="match status" value="1"/>
</dbReference>
<feature type="domain" description="Cation efflux protein cytoplasmic" evidence="11">
    <location>
        <begin position="211"/>
        <end position="286"/>
    </location>
</feature>
<keyword evidence="3" id="KW-0813">Transport</keyword>
<sequence length="305" mass="34455">MSFHHTHKHFKEENLIIVMVLNFIITLVEVIGGLLSGSLALLSDALHNFSDGISVIISFIAIKLSKKENTLTNTFGYKRAEILAALFNASFLLAIAFLLFKEAFLRFQHPQEIESKLMIAVALVGLTANVISVFLLKTGAKESMNIRSAYVHLFSDSLSSLGVIIAGLLIHFFHINIVDSILTFMIGAYVLKEGFDILKQSTSILMEKVPADINIIQLKETIENIPEVDNLHHVHIWQTNEKQILLEGHIDVREDISLSEADKIRTKISSILLNQFGINHTTLQIEYNCCKDKEIIKNHWQIRNR</sequence>
<evidence type="ECO:0000256" key="4">
    <source>
        <dbReference type="ARBA" id="ARBA00022692"/>
    </source>
</evidence>
<comment type="subcellular location">
    <subcellularLocation>
        <location evidence="1">Membrane</location>
        <topology evidence="1">Multi-pass membrane protein</topology>
    </subcellularLocation>
</comment>
<accession>A0A1F5AEH0</accession>
<keyword evidence="7" id="KW-0406">Ion transport</keyword>
<dbReference type="InterPro" id="IPR058533">
    <property type="entry name" value="Cation_efflux_TM"/>
</dbReference>
<feature type="domain" description="Cation efflux protein transmembrane" evidence="10">
    <location>
        <begin position="15"/>
        <end position="206"/>
    </location>
</feature>
<evidence type="ECO:0000256" key="6">
    <source>
        <dbReference type="ARBA" id="ARBA00022989"/>
    </source>
</evidence>
<feature type="transmembrane region" description="Helical" evidence="9">
    <location>
        <begin position="45"/>
        <end position="62"/>
    </location>
</feature>
<evidence type="ECO:0000256" key="5">
    <source>
        <dbReference type="ARBA" id="ARBA00022906"/>
    </source>
</evidence>
<evidence type="ECO:0000256" key="1">
    <source>
        <dbReference type="ARBA" id="ARBA00004141"/>
    </source>
</evidence>
<dbReference type="PANTHER" id="PTHR11562:SF17">
    <property type="entry name" value="RE54080P-RELATED"/>
    <property type="match status" value="1"/>
</dbReference>
<protein>
    <submittedName>
        <fullName evidence="12">Cobalt transporter</fullName>
    </submittedName>
</protein>
<evidence type="ECO:0000256" key="8">
    <source>
        <dbReference type="ARBA" id="ARBA00023136"/>
    </source>
</evidence>